<dbReference type="InParanoid" id="B3S7Z2"/>
<dbReference type="EC" id="4.3.1.17" evidence="2"/>
<dbReference type="GO" id="GO:0006565">
    <property type="term" value="P:L-serine catabolic process"/>
    <property type="evidence" value="ECO:0000318"/>
    <property type="project" value="GO_Central"/>
</dbReference>
<organism evidence="9 10">
    <name type="scientific">Trichoplax adhaerens</name>
    <name type="common">Trichoplax reptans</name>
    <dbReference type="NCBI Taxonomy" id="10228"/>
    <lineage>
        <taxon>Eukaryota</taxon>
        <taxon>Metazoa</taxon>
        <taxon>Placozoa</taxon>
        <taxon>Uniplacotomia</taxon>
        <taxon>Trichoplacea</taxon>
        <taxon>Trichoplacidae</taxon>
        <taxon>Trichoplax</taxon>
    </lineage>
</organism>
<dbReference type="Pfam" id="PF00291">
    <property type="entry name" value="PALP"/>
    <property type="match status" value="1"/>
</dbReference>
<dbReference type="PhylomeDB" id="B3S7Z2"/>
<name>B3S7Z2_TRIAD</name>
<keyword evidence="4" id="KW-0456">Lyase</keyword>
<keyword evidence="3" id="KW-0663">Pyridoxal phosphate</keyword>
<dbReference type="GO" id="GO:0030170">
    <property type="term" value="F:pyridoxal phosphate binding"/>
    <property type="evidence" value="ECO:0007669"/>
    <property type="project" value="InterPro"/>
</dbReference>
<feature type="domain" description="Tryptophan synthase beta chain-like PALP" evidence="8">
    <location>
        <begin position="19"/>
        <end position="298"/>
    </location>
</feature>
<reference evidence="9 10" key="1">
    <citation type="journal article" date="2008" name="Nature">
        <title>The Trichoplax genome and the nature of placozoans.</title>
        <authorList>
            <person name="Srivastava M."/>
            <person name="Begovic E."/>
            <person name="Chapman J."/>
            <person name="Putnam N.H."/>
            <person name="Hellsten U."/>
            <person name="Kawashima T."/>
            <person name="Kuo A."/>
            <person name="Mitros T."/>
            <person name="Salamov A."/>
            <person name="Carpenter M.L."/>
            <person name="Signorovitch A.Y."/>
            <person name="Moreno M.A."/>
            <person name="Kamm K."/>
            <person name="Grimwood J."/>
            <person name="Schmutz J."/>
            <person name="Shapiro H."/>
            <person name="Grigoriev I.V."/>
            <person name="Buss L.W."/>
            <person name="Schierwater B."/>
            <person name="Dellaporta S.L."/>
            <person name="Rokhsar D.S."/>
        </authorList>
    </citation>
    <scope>NUCLEOTIDE SEQUENCE [LARGE SCALE GENOMIC DNA]</scope>
    <source>
        <strain evidence="9 10">Grell-BS-1999</strain>
    </source>
</reference>
<evidence type="ECO:0000313" key="10">
    <source>
        <dbReference type="Proteomes" id="UP000009022"/>
    </source>
</evidence>
<dbReference type="FunCoup" id="B3S7Z2">
    <property type="interactions" value="273"/>
</dbReference>
<keyword evidence="10" id="KW-1185">Reference proteome</keyword>
<dbReference type="SUPFAM" id="SSF53686">
    <property type="entry name" value="Tryptophan synthase beta subunit-like PLP-dependent enzymes"/>
    <property type="match status" value="1"/>
</dbReference>
<dbReference type="Gene3D" id="3.40.50.1100">
    <property type="match status" value="2"/>
</dbReference>
<comment type="catalytic activity">
    <reaction evidence="7">
        <text>L-serine = pyruvate + NH4(+)</text>
        <dbReference type="Rhea" id="RHEA:19169"/>
        <dbReference type="ChEBI" id="CHEBI:15361"/>
        <dbReference type="ChEBI" id="CHEBI:28938"/>
        <dbReference type="ChEBI" id="CHEBI:33384"/>
        <dbReference type="EC" id="4.3.1.17"/>
    </reaction>
</comment>
<dbReference type="RefSeq" id="XP_002116429.1">
    <property type="nucleotide sequence ID" value="XM_002116393.1"/>
</dbReference>
<dbReference type="InterPro" id="IPR050147">
    <property type="entry name" value="Ser/Thr_Dehydratase"/>
</dbReference>
<evidence type="ECO:0000256" key="5">
    <source>
        <dbReference type="ARBA" id="ARBA00041766"/>
    </source>
</evidence>
<dbReference type="eggNOG" id="KOG1251">
    <property type="taxonomic scope" value="Eukaryota"/>
</dbReference>
<gene>
    <name evidence="9" type="ORF">TRIADDRAFT_60349</name>
</gene>
<evidence type="ECO:0000259" key="8">
    <source>
        <dbReference type="Pfam" id="PF00291"/>
    </source>
</evidence>
<dbReference type="GeneID" id="6757563"/>
<dbReference type="InterPro" id="IPR036052">
    <property type="entry name" value="TrpB-like_PALP_sf"/>
</dbReference>
<comment type="cofactor">
    <cofactor evidence="1">
        <name>pyridoxal 5'-phosphate</name>
        <dbReference type="ChEBI" id="CHEBI:597326"/>
    </cofactor>
</comment>
<dbReference type="PROSITE" id="PS00165">
    <property type="entry name" value="DEHYDRATASE_SER_THR"/>
    <property type="match status" value="1"/>
</dbReference>
<dbReference type="OrthoDB" id="4418812at2759"/>
<dbReference type="OMA" id="DTHNLAE"/>
<evidence type="ECO:0000256" key="6">
    <source>
        <dbReference type="ARBA" id="ARBA00042605"/>
    </source>
</evidence>
<evidence type="ECO:0000256" key="4">
    <source>
        <dbReference type="ARBA" id="ARBA00023239"/>
    </source>
</evidence>
<protein>
    <recommendedName>
        <fullName evidence="2">L-serine ammonia-lyase</fullName>
        <ecNumber evidence="2">4.3.1.17</ecNumber>
    </recommendedName>
    <alternativeName>
        <fullName evidence="5">L-serine deaminase</fullName>
    </alternativeName>
    <alternativeName>
        <fullName evidence="6">L-threonine dehydratase</fullName>
    </alternativeName>
</protein>
<evidence type="ECO:0000256" key="1">
    <source>
        <dbReference type="ARBA" id="ARBA00001933"/>
    </source>
</evidence>
<dbReference type="HOGENOM" id="CLU_021152_4_2_1"/>
<dbReference type="PANTHER" id="PTHR48078:SF6">
    <property type="entry name" value="L-THREONINE DEHYDRATASE CATABOLIC TDCB"/>
    <property type="match status" value="1"/>
</dbReference>
<dbReference type="GO" id="GO:0003941">
    <property type="term" value="F:L-serine ammonia-lyase activity"/>
    <property type="evidence" value="ECO:0000318"/>
    <property type="project" value="GO_Central"/>
</dbReference>
<dbReference type="EMBL" id="DS985255">
    <property type="protein sequence ID" value="EDV21099.1"/>
    <property type="molecule type" value="Genomic_DNA"/>
</dbReference>
<dbReference type="CTD" id="6757563"/>
<dbReference type="InterPro" id="IPR001926">
    <property type="entry name" value="TrpB-like_PALP"/>
</dbReference>
<accession>B3S7Z2</accession>
<dbReference type="STRING" id="10228.B3S7Z2"/>
<evidence type="ECO:0000256" key="3">
    <source>
        <dbReference type="ARBA" id="ARBA00022898"/>
    </source>
</evidence>
<dbReference type="GO" id="GO:0004794">
    <property type="term" value="F:threonine deaminase activity"/>
    <property type="evidence" value="ECO:0007669"/>
    <property type="project" value="UniProtKB-ARBA"/>
</dbReference>
<sequence length="303" mass="33267">MADHHLLYEQICQAYERIKEFIRCTPLERSYPLTEGTSGQVFIKLESEQLTGAFKIRGAFNKCMLLKERAAASGQQVQVVTASTGNHAMACTIAMKTTQISGKIFVPNNASQAKLRMINLMGGSVHHYGDDCFETEKRARQEALDNNSIYISPYNDLEIVAGQGTIGVEILKQLPEVDVVMGCVGGGGMLGGISAYLKAAKPSIKIIGCSPANSAAMYHSIRAGKVIDIENKETLSDGSAGSIEEEAVTFEICRKYIDEWVLVTEEEIADAIYFMMEQHHKIIEGSAGVPIAAYCKMKERWIK</sequence>
<dbReference type="Proteomes" id="UP000009022">
    <property type="component" value="Unassembled WGS sequence"/>
</dbReference>
<evidence type="ECO:0000256" key="2">
    <source>
        <dbReference type="ARBA" id="ARBA00012093"/>
    </source>
</evidence>
<dbReference type="InterPro" id="IPR000634">
    <property type="entry name" value="Ser/Thr_deHydtase_PyrdxlP-BS"/>
</dbReference>
<dbReference type="PANTHER" id="PTHR48078">
    <property type="entry name" value="THREONINE DEHYDRATASE, MITOCHONDRIAL-RELATED"/>
    <property type="match status" value="1"/>
</dbReference>
<evidence type="ECO:0000313" key="9">
    <source>
        <dbReference type="EMBL" id="EDV21099.1"/>
    </source>
</evidence>
<dbReference type="AlphaFoldDB" id="B3S7Z2"/>
<proteinExistence type="predicted"/>
<evidence type="ECO:0000256" key="7">
    <source>
        <dbReference type="ARBA" id="ARBA00049406"/>
    </source>
</evidence>
<dbReference type="KEGG" id="tad:TRIADDRAFT_60349"/>